<accession>A0A165DFF1</accession>
<keyword evidence="4" id="KW-0963">Cytoplasm</keyword>
<dbReference type="GO" id="GO:0005938">
    <property type="term" value="C:cell cortex"/>
    <property type="evidence" value="ECO:0007669"/>
    <property type="project" value="UniProtKB-SubCell"/>
</dbReference>
<keyword evidence="6" id="KW-0009">Actin-binding</keyword>
<comment type="similarity">
    <text evidence="3">Belongs to the actin-binding proteins ADF family. Twinfilin subfamily.</text>
</comment>
<keyword evidence="14" id="KW-1185">Reference proteome</keyword>
<evidence type="ECO:0000259" key="12">
    <source>
        <dbReference type="PROSITE" id="PS51263"/>
    </source>
</evidence>
<dbReference type="STRING" id="1314781.A0A165DFF1"/>
<dbReference type="PANTHER" id="PTHR13759">
    <property type="entry name" value="TWINFILIN"/>
    <property type="match status" value="1"/>
</dbReference>
<dbReference type="GO" id="GO:0005884">
    <property type="term" value="C:actin filament"/>
    <property type="evidence" value="ECO:0007669"/>
    <property type="project" value="TreeGrafter"/>
</dbReference>
<feature type="domain" description="ADF-H" evidence="12">
    <location>
        <begin position="4"/>
        <end position="131"/>
    </location>
</feature>
<comment type="subunit">
    <text evidence="8">Interacts with G-actin; ADP-actin form.</text>
</comment>
<dbReference type="CDD" id="cd11285">
    <property type="entry name" value="ADF_Twf-N_like"/>
    <property type="match status" value="1"/>
</dbReference>
<dbReference type="Gene3D" id="3.40.20.10">
    <property type="entry name" value="Severin"/>
    <property type="match status" value="2"/>
</dbReference>
<evidence type="ECO:0000256" key="7">
    <source>
        <dbReference type="ARBA" id="ARBA00023212"/>
    </source>
</evidence>
<dbReference type="GO" id="GO:0030042">
    <property type="term" value="P:actin filament depolymerization"/>
    <property type="evidence" value="ECO:0007669"/>
    <property type="project" value="TreeGrafter"/>
</dbReference>
<dbReference type="SUPFAM" id="SSF55753">
    <property type="entry name" value="Actin depolymerizing proteins"/>
    <property type="match status" value="2"/>
</dbReference>
<reference evidence="13 14" key="1">
    <citation type="journal article" date="2016" name="Mol. Biol. Evol.">
        <title>Comparative Genomics of Early-Diverging Mushroom-Forming Fungi Provides Insights into the Origins of Lignocellulose Decay Capabilities.</title>
        <authorList>
            <person name="Nagy L.G."/>
            <person name="Riley R."/>
            <person name="Tritt A."/>
            <person name="Adam C."/>
            <person name="Daum C."/>
            <person name="Floudas D."/>
            <person name="Sun H."/>
            <person name="Yadav J.S."/>
            <person name="Pangilinan J."/>
            <person name="Larsson K.H."/>
            <person name="Matsuura K."/>
            <person name="Barry K."/>
            <person name="Labutti K."/>
            <person name="Kuo R."/>
            <person name="Ohm R.A."/>
            <person name="Bhattacharya S.S."/>
            <person name="Shirouzu T."/>
            <person name="Yoshinaga Y."/>
            <person name="Martin F.M."/>
            <person name="Grigoriev I.V."/>
            <person name="Hibbett D.S."/>
        </authorList>
    </citation>
    <scope>NUCLEOTIDE SEQUENCE [LARGE SCALE GENOMIC DNA]</scope>
    <source>
        <strain evidence="13 14">HHB12029</strain>
    </source>
</reference>
<protein>
    <recommendedName>
        <fullName evidence="10">Twinfilin</fullName>
    </recommendedName>
</protein>
<organism evidence="13 14">
    <name type="scientific">Exidia glandulosa HHB12029</name>
    <dbReference type="NCBI Taxonomy" id="1314781"/>
    <lineage>
        <taxon>Eukaryota</taxon>
        <taxon>Fungi</taxon>
        <taxon>Dikarya</taxon>
        <taxon>Basidiomycota</taxon>
        <taxon>Agaricomycotina</taxon>
        <taxon>Agaricomycetes</taxon>
        <taxon>Auriculariales</taxon>
        <taxon>Exidiaceae</taxon>
        <taxon>Exidia</taxon>
    </lineage>
</organism>
<dbReference type="InterPro" id="IPR029006">
    <property type="entry name" value="ADF-H/Gelsolin-like_dom_sf"/>
</dbReference>
<dbReference type="Pfam" id="PF00241">
    <property type="entry name" value="Cofilin_ADF"/>
    <property type="match status" value="2"/>
</dbReference>
<dbReference type="FunCoup" id="A0A165DFF1">
    <property type="interactions" value="215"/>
</dbReference>
<keyword evidence="5" id="KW-0677">Repeat</keyword>
<keyword evidence="7" id="KW-0206">Cytoskeleton</keyword>
<dbReference type="GO" id="GO:0051015">
    <property type="term" value="F:actin filament binding"/>
    <property type="evidence" value="ECO:0007669"/>
    <property type="project" value="TreeGrafter"/>
</dbReference>
<dbReference type="SMART" id="SM00102">
    <property type="entry name" value="ADF"/>
    <property type="match status" value="2"/>
</dbReference>
<dbReference type="PROSITE" id="PS51263">
    <property type="entry name" value="ADF_H"/>
    <property type="match status" value="2"/>
</dbReference>
<dbReference type="InParanoid" id="A0A165DFF1"/>
<evidence type="ECO:0000313" key="13">
    <source>
        <dbReference type="EMBL" id="KZV84427.1"/>
    </source>
</evidence>
<feature type="region of interest" description="Disordered" evidence="11">
    <location>
        <begin position="314"/>
        <end position="338"/>
    </location>
</feature>
<proteinExistence type="inferred from homology"/>
<evidence type="ECO:0000256" key="5">
    <source>
        <dbReference type="ARBA" id="ARBA00022737"/>
    </source>
</evidence>
<sequence>MSAASGIQSTPELVSAFSQADSQQARFLKVSIRNEQLVLDSTTPKSGSFTDDLNQLQSLLDDDIPAYILARLDGGEWLAISYVPDTARVRDKMLYAASRAALSKSLGGFTDSLFATSKADLTPDAYTAHRRHMSAASPLSAREAEMERLRAAERAAGDESQGTSGRVSHVGKTVGLAWGDGLKQAAQELAEAQNSKLLIISIDTATETMVLASLVDAEVEDLPKLIPASEPSYAFFAWSHTLGSESRRDIVFIYSCPSSSPVKHRMVYSSGVGVAVNEAKQMGIPVAKRVETSDLDDLDAAFLLASLGLDNATSGTAGSTPAGEPRGFARPKGPARKR</sequence>
<comment type="subcellular location">
    <subcellularLocation>
        <location evidence="2">Cytoplasm</location>
        <location evidence="2">Cell cortex</location>
    </subcellularLocation>
    <subcellularLocation>
        <location evidence="1">Cytoplasm</location>
        <location evidence="1">Cytoskeleton</location>
    </subcellularLocation>
</comment>
<evidence type="ECO:0000256" key="6">
    <source>
        <dbReference type="ARBA" id="ARBA00023203"/>
    </source>
</evidence>
<dbReference type="EMBL" id="KV426225">
    <property type="protein sequence ID" value="KZV84427.1"/>
    <property type="molecule type" value="Genomic_DNA"/>
</dbReference>
<dbReference type="InterPro" id="IPR002108">
    <property type="entry name" value="ADF-H"/>
</dbReference>
<evidence type="ECO:0000256" key="11">
    <source>
        <dbReference type="SAM" id="MobiDB-lite"/>
    </source>
</evidence>
<dbReference type="AlphaFoldDB" id="A0A165DFF1"/>
<evidence type="ECO:0000256" key="1">
    <source>
        <dbReference type="ARBA" id="ARBA00004245"/>
    </source>
</evidence>
<dbReference type="FunFam" id="3.40.20.10:FF:000007">
    <property type="entry name" value="Twinfilin-1 isoform 1"/>
    <property type="match status" value="1"/>
</dbReference>
<evidence type="ECO:0000256" key="3">
    <source>
        <dbReference type="ARBA" id="ARBA00009557"/>
    </source>
</evidence>
<evidence type="ECO:0000313" key="14">
    <source>
        <dbReference type="Proteomes" id="UP000077266"/>
    </source>
</evidence>
<dbReference type="GO" id="GO:0051016">
    <property type="term" value="P:barbed-end actin filament capping"/>
    <property type="evidence" value="ECO:0007669"/>
    <property type="project" value="TreeGrafter"/>
</dbReference>
<dbReference type="FunFam" id="3.40.20.10:FF:000042">
    <property type="entry name" value="Actin depolymerizing protein"/>
    <property type="match status" value="1"/>
</dbReference>
<dbReference type="PANTHER" id="PTHR13759:SF1">
    <property type="entry name" value="TWINFILIN"/>
    <property type="match status" value="1"/>
</dbReference>
<dbReference type="Proteomes" id="UP000077266">
    <property type="component" value="Unassembled WGS sequence"/>
</dbReference>
<dbReference type="InterPro" id="IPR028458">
    <property type="entry name" value="Twinfilin"/>
</dbReference>
<evidence type="ECO:0000256" key="9">
    <source>
        <dbReference type="ARBA" id="ARBA00056419"/>
    </source>
</evidence>
<dbReference type="CDD" id="cd11284">
    <property type="entry name" value="ADF_Twf-C_like"/>
    <property type="match status" value="1"/>
</dbReference>
<name>A0A165DFF1_EXIGL</name>
<evidence type="ECO:0000256" key="8">
    <source>
        <dbReference type="ARBA" id="ARBA00038532"/>
    </source>
</evidence>
<gene>
    <name evidence="13" type="ORF">EXIGLDRAFT_753847</name>
</gene>
<comment type="function">
    <text evidence="9">Actin-binding protein involved in motile and morphological processes. Inhibits actin polymerization, likely by sequestering G-actin.</text>
</comment>
<evidence type="ECO:0000256" key="4">
    <source>
        <dbReference type="ARBA" id="ARBA00022490"/>
    </source>
</evidence>
<dbReference type="OrthoDB" id="10006997at2759"/>
<feature type="domain" description="ADF-H" evidence="12">
    <location>
        <begin position="173"/>
        <end position="308"/>
    </location>
</feature>
<evidence type="ECO:0000256" key="10">
    <source>
        <dbReference type="ARBA" id="ARBA00069496"/>
    </source>
</evidence>
<evidence type="ECO:0000256" key="2">
    <source>
        <dbReference type="ARBA" id="ARBA00004544"/>
    </source>
</evidence>
<dbReference type="GO" id="GO:0003785">
    <property type="term" value="F:actin monomer binding"/>
    <property type="evidence" value="ECO:0007669"/>
    <property type="project" value="TreeGrafter"/>
</dbReference>